<dbReference type="EMBL" id="FOFR01000033">
    <property type="protein sequence ID" value="SES32707.1"/>
    <property type="molecule type" value="Genomic_DNA"/>
</dbReference>
<protein>
    <submittedName>
        <fullName evidence="2">Uncharacterized protein</fullName>
    </submittedName>
</protein>
<gene>
    <name evidence="2" type="ORF">SAMN05216188_13334</name>
</gene>
<organism evidence="2 3">
    <name type="scientific">Lentzea xinjiangensis</name>
    <dbReference type="NCBI Taxonomy" id="402600"/>
    <lineage>
        <taxon>Bacteria</taxon>
        <taxon>Bacillati</taxon>
        <taxon>Actinomycetota</taxon>
        <taxon>Actinomycetes</taxon>
        <taxon>Pseudonocardiales</taxon>
        <taxon>Pseudonocardiaceae</taxon>
        <taxon>Lentzea</taxon>
    </lineage>
</organism>
<feature type="compositionally biased region" description="Low complexity" evidence="1">
    <location>
        <begin position="85"/>
        <end position="94"/>
    </location>
</feature>
<evidence type="ECO:0000256" key="1">
    <source>
        <dbReference type="SAM" id="MobiDB-lite"/>
    </source>
</evidence>
<dbReference type="Proteomes" id="UP000199352">
    <property type="component" value="Unassembled WGS sequence"/>
</dbReference>
<name>A0A1H9WG99_9PSEU</name>
<feature type="region of interest" description="Disordered" evidence="1">
    <location>
        <begin position="168"/>
        <end position="187"/>
    </location>
</feature>
<proteinExistence type="predicted"/>
<dbReference type="AlphaFoldDB" id="A0A1H9WG99"/>
<feature type="region of interest" description="Disordered" evidence="1">
    <location>
        <begin position="61"/>
        <end position="123"/>
    </location>
</feature>
<evidence type="ECO:0000313" key="2">
    <source>
        <dbReference type="EMBL" id="SES32707.1"/>
    </source>
</evidence>
<feature type="compositionally biased region" description="Basic and acidic residues" evidence="1">
    <location>
        <begin position="243"/>
        <end position="252"/>
    </location>
</feature>
<feature type="region of interest" description="Disordered" evidence="1">
    <location>
        <begin position="201"/>
        <end position="255"/>
    </location>
</feature>
<reference evidence="3" key="1">
    <citation type="submission" date="2016-10" db="EMBL/GenBank/DDBJ databases">
        <authorList>
            <person name="Varghese N."/>
            <person name="Submissions S."/>
        </authorList>
    </citation>
    <scope>NUCLEOTIDE SEQUENCE [LARGE SCALE GENOMIC DNA]</scope>
    <source>
        <strain evidence="3">CGMCC 4.3525</strain>
    </source>
</reference>
<evidence type="ECO:0000313" key="3">
    <source>
        <dbReference type="Proteomes" id="UP000199352"/>
    </source>
</evidence>
<sequence>MTPSSGRIHRSGASTCRTHRGWCRNSDRLRHVAADFLGVAQNDQAPACPRDQILLASHALASRPPHHREPRRSTPSVRFGPGSKRPGPARWRGPAGAGRRRSGAPSTTGISCRTTHRQEVPIGQSAHIVGWPTAPGSPCGDHELPVEHRNSAENLMADNPFPDRLLRPFGDAASSPVRRQTSGTRSECRNASLFRDDRLTRVSPSESRSAAVAGTSRLASASPGVRVGRRRSSGLRSGAGETPPHHPGDAASHRQNQFTPVLTRPLQSVTLVSQWVPPQQAVITIGA</sequence>
<keyword evidence="3" id="KW-1185">Reference proteome</keyword>
<accession>A0A1H9WG99</accession>